<dbReference type="GeneID" id="112054421"/>
<dbReference type="SMART" id="SM00320">
    <property type="entry name" value="WD40"/>
    <property type="match status" value="3"/>
</dbReference>
<dbReference type="InterPro" id="IPR015943">
    <property type="entry name" value="WD40/YVTN_repeat-like_dom_sf"/>
</dbReference>
<evidence type="ECO:0000256" key="1">
    <source>
        <dbReference type="ARBA" id="ARBA00004496"/>
    </source>
</evidence>
<protein>
    <submittedName>
        <fullName evidence="7">Cytoplasmic dynein 2 intermediate chain 2-like</fullName>
    </submittedName>
</protein>
<dbReference type="Proteomes" id="UP001652582">
    <property type="component" value="Chromosome 26"/>
</dbReference>
<dbReference type="InterPro" id="IPR050687">
    <property type="entry name" value="Dynein_IC"/>
</dbReference>
<dbReference type="InterPro" id="IPR001680">
    <property type="entry name" value="WD40_rpt"/>
</dbReference>
<comment type="subcellular location">
    <subcellularLocation>
        <location evidence="1">Cytoplasm</location>
    </subcellularLocation>
</comment>
<evidence type="ECO:0000256" key="2">
    <source>
        <dbReference type="ARBA" id="ARBA00022490"/>
    </source>
</evidence>
<name>A0ABM3M4K4_BICAN</name>
<dbReference type="SUPFAM" id="SSF50978">
    <property type="entry name" value="WD40 repeat-like"/>
    <property type="match status" value="1"/>
</dbReference>
<dbReference type="Gene3D" id="2.130.10.10">
    <property type="entry name" value="YVTN repeat-like/Quinoprotein amine dehydrogenase"/>
    <property type="match status" value="2"/>
</dbReference>
<evidence type="ECO:0000313" key="6">
    <source>
        <dbReference type="Proteomes" id="UP001652582"/>
    </source>
</evidence>
<feature type="compositionally biased region" description="Polar residues" evidence="5">
    <location>
        <begin position="17"/>
        <end position="52"/>
    </location>
</feature>
<dbReference type="PANTHER" id="PTHR12442:SF26">
    <property type="entry name" value="CYTOPLASMIC DYNEIN 2 INTERMEDIATE CHAIN 2"/>
    <property type="match status" value="1"/>
</dbReference>
<evidence type="ECO:0000256" key="4">
    <source>
        <dbReference type="ARBA" id="ARBA00022737"/>
    </source>
</evidence>
<feature type="region of interest" description="Disordered" evidence="5">
    <location>
        <begin position="16"/>
        <end position="53"/>
    </location>
</feature>
<dbReference type="Pfam" id="PF00400">
    <property type="entry name" value="WD40"/>
    <property type="match status" value="1"/>
</dbReference>
<evidence type="ECO:0000313" key="7">
    <source>
        <dbReference type="RefSeq" id="XP_052745944.1"/>
    </source>
</evidence>
<keyword evidence="4" id="KW-0677">Repeat</keyword>
<keyword evidence="3" id="KW-0853">WD repeat</keyword>
<dbReference type="PANTHER" id="PTHR12442">
    <property type="entry name" value="DYNEIN INTERMEDIATE CHAIN"/>
    <property type="match status" value="1"/>
</dbReference>
<evidence type="ECO:0000256" key="5">
    <source>
        <dbReference type="SAM" id="MobiDB-lite"/>
    </source>
</evidence>
<proteinExistence type="predicted"/>
<keyword evidence="6" id="KW-1185">Reference proteome</keyword>
<reference evidence="7" key="1">
    <citation type="submission" date="2025-08" db="UniProtKB">
        <authorList>
            <consortium name="RefSeq"/>
        </authorList>
    </citation>
    <scope>IDENTIFICATION</scope>
</reference>
<gene>
    <name evidence="7" type="primary">LOC112054421</name>
</gene>
<keyword evidence="2" id="KW-0963">Cytoplasm</keyword>
<sequence length="471" mass="49745">MSNLTGFDSEAVGFDCVSQNSRPSKSSASQTTEFVEIGTGSQTNTSEDTSSMVCPEDLKAEVVNKEYPPPGLNEFLRRVVPAMMQQLDQNDAALSSDSSDSDDEDAVSAKLLQEISLQRAAGDHGSVLGVTWSGAGNSLAACVGQHGARAESAGVVSVYTLKQSEDRFVHSADLAEKSCVTALQYHPSLAGLLAYGTSSGEVVVYNLSDGGDCKLASADDRHGCRRVSALRWADAPLVDRFLALTHKTPRRADQVLVSAGADGTLDAWHVNAGVPLFEHIVQYAVSEARGRPADVTCFDFVKSPSRPDVFVVGTKSGKLSLCKVQPASAGVDPSYVVVQPHAASVLDAQFSRQETHVFASVSVDAELRLYDIDQSAPLQVLWLHAPVWCLCWAGPRLLLGLGGLEPALRAYEARAGRPLRAAGLAARGPVRCVAANSGSSGALVATGDDAGTVHVWELPSLVKHRSSKCTA</sequence>
<evidence type="ECO:0000256" key="3">
    <source>
        <dbReference type="ARBA" id="ARBA00022574"/>
    </source>
</evidence>
<accession>A0ABM3M4K4</accession>
<dbReference type="InterPro" id="IPR036322">
    <property type="entry name" value="WD40_repeat_dom_sf"/>
</dbReference>
<organism evidence="6 7">
    <name type="scientific">Bicyclus anynana</name>
    <name type="common">Squinting bush brown butterfly</name>
    <dbReference type="NCBI Taxonomy" id="110368"/>
    <lineage>
        <taxon>Eukaryota</taxon>
        <taxon>Metazoa</taxon>
        <taxon>Ecdysozoa</taxon>
        <taxon>Arthropoda</taxon>
        <taxon>Hexapoda</taxon>
        <taxon>Insecta</taxon>
        <taxon>Pterygota</taxon>
        <taxon>Neoptera</taxon>
        <taxon>Endopterygota</taxon>
        <taxon>Lepidoptera</taxon>
        <taxon>Glossata</taxon>
        <taxon>Ditrysia</taxon>
        <taxon>Papilionoidea</taxon>
        <taxon>Nymphalidae</taxon>
        <taxon>Satyrinae</taxon>
        <taxon>Satyrini</taxon>
        <taxon>Mycalesina</taxon>
        <taxon>Bicyclus</taxon>
    </lineage>
</organism>
<dbReference type="RefSeq" id="XP_052745944.1">
    <property type="nucleotide sequence ID" value="XM_052889984.1"/>
</dbReference>